<dbReference type="HOGENOM" id="CLU_101379_2_0_6"/>
<keyword evidence="3 8" id="KW-0805">Transcription regulation</keyword>
<feature type="domain" description="Transcription elongation factor GreA/GreB C-terminal" evidence="10">
    <location>
        <begin position="83"/>
        <end position="159"/>
    </location>
</feature>
<keyword evidence="13" id="KW-1185">Reference proteome</keyword>
<dbReference type="InterPro" id="IPR036805">
    <property type="entry name" value="Tscrpt_elong_fac_GreA/B_N_sf"/>
</dbReference>
<evidence type="ECO:0000256" key="1">
    <source>
        <dbReference type="ARBA" id="ARBA00008213"/>
    </source>
</evidence>
<dbReference type="InterPro" id="IPR028624">
    <property type="entry name" value="Tscrpt_elong_fac_GreA/B"/>
</dbReference>
<dbReference type="NCBIfam" id="NF001261">
    <property type="entry name" value="PRK00226.1-2"/>
    <property type="match status" value="1"/>
</dbReference>
<dbReference type="InterPro" id="IPR036953">
    <property type="entry name" value="GreA/GreB_C_sf"/>
</dbReference>
<comment type="function">
    <text evidence="6 8 9">Necessary for efficient RNA polymerase transcription elongation past template-encoded arresting sites. The arresting sites in DNA have the property of trapping a certain fraction of elongating RNA polymerases that pass through, resulting in locked ternary complexes. Cleavage of the nascent transcript by cleavage factors such as GreA or GreB allows the resumption of elongation from the new 3'terminus. GreA releases sequences of 2 to 3 nucleotides.</text>
</comment>
<dbReference type="OrthoDB" id="9808774at2"/>
<keyword evidence="5 8" id="KW-0804">Transcription</keyword>
<dbReference type="Pfam" id="PF03449">
    <property type="entry name" value="GreA_GreB_N"/>
    <property type="match status" value="1"/>
</dbReference>
<dbReference type="PATRIC" id="fig|914150.5.peg.202"/>
<dbReference type="Gene3D" id="1.10.287.180">
    <property type="entry name" value="Transcription elongation factor, GreA/GreB, N-terminal domain"/>
    <property type="match status" value="1"/>
</dbReference>
<name>A0A0F6TP15_9GAMM</name>
<evidence type="ECO:0000256" key="4">
    <source>
        <dbReference type="ARBA" id="ARBA00023125"/>
    </source>
</evidence>
<reference evidence="12 13" key="1">
    <citation type="submission" date="2015-02" db="EMBL/GenBank/DDBJ databases">
        <title>Complete genome sequence of Kangiella geojedonensis strain YCS-5T.</title>
        <authorList>
            <person name="Kim K.M."/>
        </authorList>
    </citation>
    <scope>NUCLEOTIDE SEQUENCE [LARGE SCALE GENOMIC DNA]</scope>
    <source>
        <strain evidence="12 13">YCS-5</strain>
    </source>
</reference>
<gene>
    <name evidence="8" type="primary">greA</name>
    <name evidence="12" type="ORF">TQ33_0198</name>
</gene>
<feature type="domain" description="Transcription elongation factor GreA/GreB N-terminal" evidence="11">
    <location>
        <begin position="4"/>
        <end position="74"/>
    </location>
</feature>
<dbReference type="NCBIfam" id="TIGR01462">
    <property type="entry name" value="greA"/>
    <property type="match status" value="1"/>
</dbReference>
<dbReference type="Pfam" id="PF01272">
    <property type="entry name" value="GreA_GreB"/>
    <property type="match status" value="1"/>
</dbReference>
<dbReference type="PIRSF" id="PIRSF006092">
    <property type="entry name" value="GreA_GreB"/>
    <property type="match status" value="1"/>
</dbReference>
<accession>A0A0F6TP15</accession>
<evidence type="ECO:0000313" key="12">
    <source>
        <dbReference type="EMBL" id="AKE51189.1"/>
    </source>
</evidence>
<dbReference type="RefSeq" id="WP_046560407.1">
    <property type="nucleotide sequence ID" value="NZ_CP010975.1"/>
</dbReference>
<dbReference type="PROSITE" id="PS00829">
    <property type="entry name" value="GREAB_1"/>
    <property type="match status" value="1"/>
</dbReference>
<sequence length="160" mass="17629">MNRVPMTAAGAEQLQEELNDLKKVQRPRVVAAIAEAREHGDLKENAEYHAAREQQGFIEGRIQEIEAKLSNSQIVDISKITNTGKVIFGSTVVLINLEDGKDTEVRYQIVGDDEADIKQNKLSINSPIARGLIGKEEGDIADIQTPGGKVEYEVAEVLYI</sequence>
<dbReference type="FunFam" id="3.10.50.30:FF:000001">
    <property type="entry name" value="Transcription elongation factor GreA"/>
    <property type="match status" value="1"/>
</dbReference>
<evidence type="ECO:0000313" key="13">
    <source>
        <dbReference type="Proteomes" id="UP000034071"/>
    </source>
</evidence>
<organism evidence="12 13">
    <name type="scientific">Kangiella geojedonensis</name>
    <dbReference type="NCBI Taxonomy" id="914150"/>
    <lineage>
        <taxon>Bacteria</taxon>
        <taxon>Pseudomonadati</taxon>
        <taxon>Pseudomonadota</taxon>
        <taxon>Gammaproteobacteria</taxon>
        <taxon>Kangiellales</taxon>
        <taxon>Kangiellaceae</taxon>
        <taxon>Kangiella</taxon>
    </lineage>
</organism>
<dbReference type="SUPFAM" id="SSF46557">
    <property type="entry name" value="GreA transcript cleavage protein, N-terminal domain"/>
    <property type="match status" value="1"/>
</dbReference>
<keyword evidence="12" id="KW-0648">Protein biosynthesis</keyword>
<evidence type="ECO:0000256" key="7">
    <source>
        <dbReference type="ARBA" id="ARBA00030776"/>
    </source>
</evidence>
<dbReference type="InterPro" id="IPR023459">
    <property type="entry name" value="Tscrpt_elong_fac_GreA/B_fam"/>
</dbReference>
<dbReference type="GO" id="GO:0003746">
    <property type="term" value="F:translation elongation factor activity"/>
    <property type="evidence" value="ECO:0007669"/>
    <property type="project" value="UniProtKB-KW"/>
</dbReference>
<evidence type="ECO:0000259" key="11">
    <source>
        <dbReference type="Pfam" id="PF03449"/>
    </source>
</evidence>
<dbReference type="PROSITE" id="PS00830">
    <property type="entry name" value="GREAB_2"/>
    <property type="match status" value="1"/>
</dbReference>
<dbReference type="GO" id="GO:0006354">
    <property type="term" value="P:DNA-templated transcription elongation"/>
    <property type="evidence" value="ECO:0007669"/>
    <property type="project" value="TreeGrafter"/>
</dbReference>
<dbReference type="Proteomes" id="UP000034071">
    <property type="component" value="Chromosome"/>
</dbReference>
<dbReference type="InterPro" id="IPR018151">
    <property type="entry name" value="TF_GreA/GreB_CS"/>
</dbReference>
<dbReference type="FunFam" id="1.10.287.180:FF:000001">
    <property type="entry name" value="Transcription elongation factor GreA"/>
    <property type="match status" value="1"/>
</dbReference>
<dbReference type="GO" id="GO:0032784">
    <property type="term" value="P:regulation of DNA-templated transcription elongation"/>
    <property type="evidence" value="ECO:0007669"/>
    <property type="project" value="UniProtKB-UniRule"/>
</dbReference>
<dbReference type="NCBIfam" id="NF001264">
    <property type="entry name" value="PRK00226.1-5"/>
    <property type="match status" value="1"/>
</dbReference>
<dbReference type="PANTHER" id="PTHR30437">
    <property type="entry name" value="TRANSCRIPTION ELONGATION FACTOR GREA"/>
    <property type="match status" value="1"/>
</dbReference>
<protein>
    <recommendedName>
        <fullName evidence="2 8">Transcription elongation factor GreA</fullName>
    </recommendedName>
    <alternativeName>
        <fullName evidence="7 8">Transcript cleavage factor GreA</fullName>
    </alternativeName>
</protein>
<evidence type="ECO:0000256" key="3">
    <source>
        <dbReference type="ARBA" id="ARBA00023015"/>
    </source>
</evidence>
<dbReference type="InterPro" id="IPR022691">
    <property type="entry name" value="Tscrpt_elong_fac_GreA/B_N"/>
</dbReference>
<evidence type="ECO:0000256" key="5">
    <source>
        <dbReference type="ARBA" id="ARBA00023163"/>
    </source>
</evidence>
<dbReference type="GO" id="GO:0070063">
    <property type="term" value="F:RNA polymerase binding"/>
    <property type="evidence" value="ECO:0007669"/>
    <property type="project" value="InterPro"/>
</dbReference>
<evidence type="ECO:0000256" key="2">
    <source>
        <dbReference type="ARBA" id="ARBA00013729"/>
    </source>
</evidence>
<dbReference type="InterPro" id="IPR001437">
    <property type="entry name" value="Tscrpt_elong_fac_GreA/B_C"/>
</dbReference>
<dbReference type="KEGG" id="kge:TQ33_0198"/>
<keyword evidence="12" id="KW-0251">Elongation factor</keyword>
<dbReference type="HAMAP" id="MF_00105">
    <property type="entry name" value="GreA_GreB"/>
    <property type="match status" value="1"/>
</dbReference>
<dbReference type="STRING" id="914150.TQ33_0198"/>
<proteinExistence type="inferred from homology"/>
<keyword evidence="4 8" id="KW-0238">DNA-binding</keyword>
<evidence type="ECO:0000259" key="10">
    <source>
        <dbReference type="Pfam" id="PF01272"/>
    </source>
</evidence>
<dbReference type="NCBIfam" id="NF001263">
    <property type="entry name" value="PRK00226.1-4"/>
    <property type="match status" value="1"/>
</dbReference>
<evidence type="ECO:0000256" key="6">
    <source>
        <dbReference type="ARBA" id="ARBA00024916"/>
    </source>
</evidence>
<dbReference type="Gene3D" id="3.10.50.30">
    <property type="entry name" value="Transcription elongation factor, GreA/GreB, C-terminal domain"/>
    <property type="match status" value="1"/>
</dbReference>
<dbReference type="EMBL" id="CP010975">
    <property type="protein sequence ID" value="AKE51189.1"/>
    <property type="molecule type" value="Genomic_DNA"/>
</dbReference>
<evidence type="ECO:0000256" key="8">
    <source>
        <dbReference type="HAMAP-Rule" id="MF_00105"/>
    </source>
</evidence>
<comment type="similarity">
    <text evidence="1 8 9">Belongs to the GreA/GreB family.</text>
</comment>
<dbReference type="GO" id="GO:0003677">
    <property type="term" value="F:DNA binding"/>
    <property type="evidence" value="ECO:0007669"/>
    <property type="project" value="UniProtKB-UniRule"/>
</dbReference>
<dbReference type="InterPro" id="IPR006359">
    <property type="entry name" value="Tscrpt_elong_fac_GreA"/>
</dbReference>
<dbReference type="PANTHER" id="PTHR30437:SF4">
    <property type="entry name" value="TRANSCRIPTION ELONGATION FACTOR GREA"/>
    <property type="match status" value="1"/>
</dbReference>
<dbReference type="SUPFAM" id="SSF54534">
    <property type="entry name" value="FKBP-like"/>
    <property type="match status" value="1"/>
</dbReference>
<dbReference type="AlphaFoldDB" id="A0A0F6TP15"/>
<evidence type="ECO:0000256" key="9">
    <source>
        <dbReference type="RuleBase" id="RU000556"/>
    </source>
</evidence>